<dbReference type="EMBL" id="MU853337">
    <property type="protein sequence ID" value="KAK4114117.1"/>
    <property type="molecule type" value="Genomic_DNA"/>
</dbReference>
<gene>
    <name evidence="11" type="ORF">N656DRAFT_777269</name>
</gene>
<dbReference type="GO" id="GO:0030688">
    <property type="term" value="C:preribosome, small subunit precursor"/>
    <property type="evidence" value="ECO:0007669"/>
    <property type="project" value="TreeGrafter"/>
</dbReference>
<comment type="caution">
    <text evidence="11">The sequence shown here is derived from an EMBL/GenBank/DDBJ whole genome shotgun (WGS) entry which is preliminary data.</text>
</comment>
<evidence type="ECO:0000256" key="3">
    <source>
        <dbReference type="ARBA" id="ARBA00006916"/>
    </source>
</evidence>
<keyword evidence="12" id="KW-1185">Reference proteome</keyword>
<keyword evidence="6" id="KW-0698">rRNA processing</keyword>
<dbReference type="PANTHER" id="PTHR33911:SF1">
    <property type="entry name" value="RRNA-PROCESSING PROTEIN EFG1"/>
    <property type="match status" value="1"/>
</dbReference>
<dbReference type="GO" id="GO:0005730">
    <property type="term" value="C:nucleolus"/>
    <property type="evidence" value="ECO:0007669"/>
    <property type="project" value="UniProtKB-SubCell"/>
</dbReference>
<reference evidence="11" key="2">
    <citation type="submission" date="2023-05" db="EMBL/GenBank/DDBJ databases">
        <authorList>
            <consortium name="Lawrence Berkeley National Laboratory"/>
            <person name="Steindorff A."/>
            <person name="Hensen N."/>
            <person name="Bonometti L."/>
            <person name="Westerberg I."/>
            <person name="Brannstrom I.O."/>
            <person name="Guillou S."/>
            <person name="Cros-Aarteil S."/>
            <person name="Calhoun S."/>
            <person name="Haridas S."/>
            <person name="Kuo A."/>
            <person name="Mondo S."/>
            <person name="Pangilinan J."/>
            <person name="Riley R."/>
            <person name="Labutti K."/>
            <person name="Andreopoulos B."/>
            <person name="Lipzen A."/>
            <person name="Chen C."/>
            <person name="Yanf M."/>
            <person name="Daum C."/>
            <person name="Ng V."/>
            <person name="Clum A."/>
            <person name="Ohm R."/>
            <person name="Martin F."/>
            <person name="Silar P."/>
            <person name="Natvig D."/>
            <person name="Lalanne C."/>
            <person name="Gautier V."/>
            <person name="Ament-Velasquez S.L."/>
            <person name="Kruys A."/>
            <person name="Hutchinson M.I."/>
            <person name="Powell A.J."/>
            <person name="Barry K."/>
            <person name="Miller A.N."/>
            <person name="Grigoriev I.V."/>
            <person name="Debuchy R."/>
            <person name="Gladieux P."/>
            <person name="Thoren M.H."/>
            <person name="Johannesson H."/>
        </authorList>
    </citation>
    <scope>NUCLEOTIDE SEQUENCE</scope>
    <source>
        <strain evidence="11">CBS 508.74</strain>
    </source>
</reference>
<keyword evidence="7 9" id="KW-0175">Coiled coil</keyword>
<feature type="coiled-coil region" evidence="9">
    <location>
        <begin position="43"/>
        <end position="89"/>
    </location>
</feature>
<evidence type="ECO:0000313" key="11">
    <source>
        <dbReference type="EMBL" id="KAK4114117.1"/>
    </source>
</evidence>
<dbReference type="InterPro" id="IPR019310">
    <property type="entry name" value="Efg1"/>
</dbReference>
<evidence type="ECO:0000313" key="12">
    <source>
        <dbReference type="Proteomes" id="UP001302812"/>
    </source>
</evidence>
<comment type="function">
    <text evidence="1">Involved in rRNA processing.</text>
</comment>
<feature type="region of interest" description="Disordered" evidence="10">
    <location>
        <begin position="1"/>
        <end position="43"/>
    </location>
</feature>
<comment type="subcellular location">
    <subcellularLocation>
        <location evidence="2">Nucleus</location>
        <location evidence="2">Nucleolus</location>
    </subcellularLocation>
</comment>
<name>A0AAN6TGM4_9PEZI</name>
<evidence type="ECO:0000256" key="9">
    <source>
        <dbReference type="SAM" id="Coils"/>
    </source>
</evidence>
<dbReference type="GeneID" id="89938913"/>
<dbReference type="PANTHER" id="PTHR33911">
    <property type="entry name" value="RRNA-PROCESSING PROTEIN EFG1"/>
    <property type="match status" value="1"/>
</dbReference>
<evidence type="ECO:0000256" key="5">
    <source>
        <dbReference type="ARBA" id="ARBA00019827"/>
    </source>
</evidence>
<accession>A0AAN6TGM4</accession>
<organism evidence="11 12">
    <name type="scientific">Canariomyces notabilis</name>
    <dbReference type="NCBI Taxonomy" id="2074819"/>
    <lineage>
        <taxon>Eukaryota</taxon>
        <taxon>Fungi</taxon>
        <taxon>Dikarya</taxon>
        <taxon>Ascomycota</taxon>
        <taxon>Pezizomycotina</taxon>
        <taxon>Sordariomycetes</taxon>
        <taxon>Sordariomycetidae</taxon>
        <taxon>Sordariales</taxon>
        <taxon>Chaetomiaceae</taxon>
        <taxon>Canariomyces</taxon>
    </lineage>
</organism>
<proteinExistence type="inferred from homology"/>
<evidence type="ECO:0000256" key="10">
    <source>
        <dbReference type="SAM" id="MobiDB-lite"/>
    </source>
</evidence>
<feature type="region of interest" description="Disordered" evidence="10">
    <location>
        <begin position="203"/>
        <end position="281"/>
    </location>
</feature>
<keyword evidence="8" id="KW-0539">Nucleus</keyword>
<feature type="compositionally biased region" description="Polar residues" evidence="10">
    <location>
        <begin position="205"/>
        <end position="222"/>
    </location>
</feature>
<feature type="compositionally biased region" description="Basic and acidic residues" evidence="10">
    <location>
        <begin position="7"/>
        <end position="21"/>
    </location>
</feature>
<evidence type="ECO:0000256" key="4">
    <source>
        <dbReference type="ARBA" id="ARBA00018689"/>
    </source>
</evidence>
<evidence type="ECO:0000256" key="1">
    <source>
        <dbReference type="ARBA" id="ARBA00002773"/>
    </source>
</evidence>
<evidence type="ECO:0000256" key="8">
    <source>
        <dbReference type="ARBA" id="ARBA00023242"/>
    </source>
</evidence>
<reference evidence="11" key="1">
    <citation type="journal article" date="2023" name="Mol. Phylogenet. Evol.">
        <title>Genome-scale phylogeny and comparative genomics of the fungal order Sordariales.</title>
        <authorList>
            <person name="Hensen N."/>
            <person name="Bonometti L."/>
            <person name="Westerberg I."/>
            <person name="Brannstrom I.O."/>
            <person name="Guillou S."/>
            <person name="Cros-Aarteil S."/>
            <person name="Calhoun S."/>
            <person name="Haridas S."/>
            <person name="Kuo A."/>
            <person name="Mondo S."/>
            <person name="Pangilinan J."/>
            <person name="Riley R."/>
            <person name="LaButti K."/>
            <person name="Andreopoulos B."/>
            <person name="Lipzen A."/>
            <person name="Chen C."/>
            <person name="Yan M."/>
            <person name="Daum C."/>
            <person name="Ng V."/>
            <person name="Clum A."/>
            <person name="Steindorff A."/>
            <person name="Ohm R.A."/>
            <person name="Martin F."/>
            <person name="Silar P."/>
            <person name="Natvig D.O."/>
            <person name="Lalanne C."/>
            <person name="Gautier V."/>
            <person name="Ament-Velasquez S.L."/>
            <person name="Kruys A."/>
            <person name="Hutchinson M.I."/>
            <person name="Powell A.J."/>
            <person name="Barry K."/>
            <person name="Miller A.N."/>
            <person name="Grigoriev I.V."/>
            <person name="Debuchy R."/>
            <person name="Gladieux P."/>
            <person name="Hiltunen Thoren M."/>
            <person name="Johannesson H."/>
        </authorList>
    </citation>
    <scope>NUCLEOTIDE SEQUENCE</scope>
    <source>
        <strain evidence="11">CBS 508.74</strain>
    </source>
</reference>
<comment type="similarity">
    <text evidence="3">Belongs to the EFG1 family.</text>
</comment>
<dbReference type="GO" id="GO:0000462">
    <property type="term" value="P:maturation of SSU-rRNA from tricistronic rRNA transcript (SSU-rRNA, 5.8S rRNA, LSU-rRNA)"/>
    <property type="evidence" value="ECO:0007669"/>
    <property type="project" value="TreeGrafter"/>
</dbReference>
<evidence type="ECO:0000256" key="2">
    <source>
        <dbReference type="ARBA" id="ARBA00004604"/>
    </source>
</evidence>
<dbReference type="RefSeq" id="XP_064671687.1">
    <property type="nucleotide sequence ID" value="XM_064814788.1"/>
</dbReference>
<evidence type="ECO:0000256" key="7">
    <source>
        <dbReference type="ARBA" id="ARBA00023054"/>
    </source>
</evidence>
<sequence>MGKKRQHPDSESSANDHEGIARKRPRPNHRHHARGQKAVDDSLNAIKKRVRDIERLLARENLKLPANKQNDLERELAAHKQRLADAQAKKARSKMIHKYHMVRFFERKKAMRFAKQLEKRLAQATDPDEVSQLEADLHVAQVDIDYAKYFPFMEPYISLYAKAAPGGADEKSTAAHYLRSPRPPMWTLVEKIREEGITALERLQNRQPGRSSGSTALPQQPKQGDRAKPSRPPSKEAKEGTSPRNARLSRSKPAKIDQEASEAGGQEESSDSDGGGFFEEE</sequence>
<feature type="compositionally biased region" description="Basic residues" evidence="10">
    <location>
        <begin position="22"/>
        <end position="35"/>
    </location>
</feature>
<dbReference type="Pfam" id="PF10153">
    <property type="entry name" value="Efg1"/>
    <property type="match status" value="1"/>
</dbReference>
<dbReference type="InterPro" id="IPR050786">
    <property type="entry name" value="EFG1_rRNA-proc"/>
</dbReference>
<dbReference type="AlphaFoldDB" id="A0AAN6TGM4"/>
<evidence type="ECO:0000256" key="6">
    <source>
        <dbReference type="ARBA" id="ARBA00022552"/>
    </source>
</evidence>
<protein>
    <recommendedName>
        <fullName evidence="4">rRNA-processing protein EFG1</fullName>
    </recommendedName>
    <alternativeName>
        <fullName evidence="5">rRNA-processing protein efg1</fullName>
    </alternativeName>
</protein>
<dbReference type="Proteomes" id="UP001302812">
    <property type="component" value="Unassembled WGS sequence"/>
</dbReference>
<feature type="compositionally biased region" description="Basic and acidic residues" evidence="10">
    <location>
        <begin position="223"/>
        <end position="241"/>
    </location>
</feature>